<dbReference type="PROSITE" id="PS50110">
    <property type="entry name" value="RESPONSE_REGULATORY"/>
    <property type="match status" value="1"/>
</dbReference>
<dbReference type="Pfam" id="PF25601">
    <property type="entry name" value="AAA_lid_14"/>
    <property type="match status" value="1"/>
</dbReference>
<keyword evidence="5" id="KW-0805">Transcription regulation</keyword>
<reference evidence="13" key="1">
    <citation type="submission" date="2016-05" db="EMBL/GenBank/DDBJ databases">
        <authorList>
            <person name="Baek K."/>
            <person name="Yang S.-J."/>
        </authorList>
    </citation>
    <scope>NUCLEOTIDE SEQUENCE [LARGE SCALE GENOMIC DNA]</scope>
    <source>
        <strain evidence="13">ST58-10</strain>
    </source>
</reference>
<dbReference type="PANTHER" id="PTHR32071:SF116">
    <property type="entry name" value="TRANSCRIPTIONAL REGULATORY PROTEIN GLRR"/>
    <property type="match status" value="1"/>
</dbReference>
<dbReference type="Gene3D" id="3.40.50.2300">
    <property type="match status" value="1"/>
</dbReference>
<name>A0A1A9F0J4_9GAMM</name>
<dbReference type="STRING" id="1821621.A8C75_15100"/>
<dbReference type="PROSITE" id="PS00676">
    <property type="entry name" value="SIGMA54_INTERACT_2"/>
    <property type="match status" value="1"/>
</dbReference>
<keyword evidence="7" id="KW-0804">Transcription</keyword>
<dbReference type="Pfam" id="PF00072">
    <property type="entry name" value="Response_reg"/>
    <property type="match status" value="1"/>
</dbReference>
<dbReference type="RefSeq" id="WP_067384141.1">
    <property type="nucleotide sequence ID" value="NZ_CP015839.1"/>
</dbReference>
<evidence type="ECO:0000259" key="11">
    <source>
        <dbReference type="PROSITE" id="PS50110"/>
    </source>
</evidence>
<dbReference type="Gene3D" id="1.10.8.60">
    <property type="match status" value="1"/>
</dbReference>
<feature type="domain" description="Response regulatory" evidence="11">
    <location>
        <begin position="8"/>
        <end position="122"/>
    </location>
</feature>
<evidence type="ECO:0000313" key="13">
    <source>
        <dbReference type="Proteomes" id="UP000078070"/>
    </source>
</evidence>
<dbReference type="GO" id="GO:0003677">
    <property type="term" value="F:DNA binding"/>
    <property type="evidence" value="ECO:0007669"/>
    <property type="project" value="UniProtKB-KW"/>
</dbReference>
<evidence type="ECO:0000259" key="10">
    <source>
        <dbReference type="PROSITE" id="PS50045"/>
    </source>
</evidence>
<keyword evidence="13" id="KW-1185">Reference proteome</keyword>
<dbReference type="InterPro" id="IPR027417">
    <property type="entry name" value="P-loop_NTPase"/>
</dbReference>
<dbReference type="GO" id="GO:0000160">
    <property type="term" value="P:phosphorelay signal transduction system"/>
    <property type="evidence" value="ECO:0007669"/>
    <property type="project" value="UniProtKB-KW"/>
</dbReference>
<dbReference type="PANTHER" id="PTHR32071">
    <property type="entry name" value="TRANSCRIPTIONAL REGULATORY PROTEIN"/>
    <property type="match status" value="1"/>
</dbReference>
<reference evidence="12 13" key="2">
    <citation type="journal article" date="2018" name="Int. J. Syst. Evol. Microbiol.">
        <title>Marinobacterium aestuarii sp. nov., a benzene-degrading marine bacterium isolated from estuary sediment.</title>
        <authorList>
            <person name="Bae S.S."/>
            <person name="Jung J."/>
            <person name="Chung D."/>
            <person name="Baek K."/>
        </authorList>
    </citation>
    <scope>NUCLEOTIDE SEQUENCE [LARGE SCALE GENOMIC DNA]</scope>
    <source>
        <strain evidence="12 13">ST58-10</strain>
    </source>
</reference>
<dbReference type="SMART" id="SM00448">
    <property type="entry name" value="REC"/>
    <property type="match status" value="1"/>
</dbReference>
<evidence type="ECO:0000313" key="12">
    <source>
        <dbReference type="EMBL" id="ANG63675.1"/>
    </source>
</evidence>
<dbReference type="InterPro" id="IPR003593">
    <property type="entry name" value="AAA+_ATPase"/>
</dbReference>
<evidence type="ECO:0000256" key="4">
    <source>
        <dbReference type="ARBA" id="ARBA00023012"/>
    </source>
</evidence>
<feature type="modified residue" description="4-aspartylphosphate" evidence="8">
    <location>
        <position position="57"/>
    </location>
</feature>
<feature type="region of interest" description="Disordered" evidence="9">
    <location>
        <begin position="443"/>
        <end position="466"/>
    </location>
</feature>
<dbReference type="InterPro" id="IPR002078">
    <property type="entry name" value="Sigma_54_int"/>
</dbReference>
<keyword evidence="2" id="KW-0547">Nucleotide-binding</keyword>
<dbReference type="OrthoDB" id="9804019at2"/>
<dbReference type="SUPFAM" id="SSF46689">
    <property type="entry name" value="Homeodomain-like"/>
    <property type="match status" value="1"/>
</dbReference>
<organism evidence="12 13">
    <name type="scientific">Marinobacterium aestuarii</name>
    <dbReference type="NCBI Taxonomy" id="1821621"/>
    <lineage>
        <taxon>Bacteria</taxon>
        <taxon>Pseudomonadati</taxon>
        <taxon>Pseudomonadota</taxon>
        <taxon>Gammaproteobacteria</taxon>
        <taxon>Oceanospirillales</taxon>
        <taxon>Oceanospirillaceae</taxon>
        <taxon>Marinobacterium</taxon>
    </lineage>
</organism>
<dbReference type="FunFam" id="3.40.50.300:FF:000006">
    <property type="entry name" value="DNA-binding transcriptional regulator NtrC"/>
    <property type="match status" value="1"/>
</dbReference>
<dbReference type="InterPro" id="IPR025944">
    <property type="entry name" value="Sigma_54_int_dom_CS"/>
</dbReference>
<keyword evidence="6" id="KW-0238">DNA-binding</keyword>
<dbReference type="Proteomes" id="UP000078070">
    <property type="component" value="Chromosome"/>
</dbReference>
<evidence type="ECO:0000256" key="1">
    <source>
        <dbReference type="ARBA" id="ARBA00022553"/>
    </source>
</evidence>
<dbReference type="PROSITE" id="PS50045">
    <property type="entry name" value="SIGMA54_INTERACT_4"/>
    <property type="match status" value="1"/>
</dbReference>
<proteinExistence type="predicted"/>
<evidence type="ECO:0000256" key="8">
    <source>
        <dbReference type="PROSITE-ProRule" id="PRU00169"/>
    </source>
</evidence>
<feature type="domain" description="Sigma-54 factor interaction" evidence="10">
    <location>
        <begin position="137"/>
        <end position="366"/>
    </location>
</feature>
<dbReference type="SUPFAM" id="SSF52172">
    <property type="entry name" value="CheY-like"/>
    <property type="match status" value="1"/>
</dbReference>
<evidence type="ECO:0000256" key="3">
    <source>
        <dbReference type="ARBA" id="ARBA00022840"/>
    </source>
</evidence>
<dbReference type="Gene3D" id="3.40.50.300">
    <property type="entry name" value="P-loop containing nucleotide triphosphate hydrolases"/>
    <property type="match status" value="1"/>
</dbReference>
<protein>
    <submittedName>
        <fullName evidence="12">Two-component system response regulator GlrR</fullName>
    </submittedName>
</protein>
<dbReference type="CDD" id="cd00009">
    <property type="entry name" value="AAA"/>
    <property type="match status" value="1"/>
</dbReference>
<dbReference type="InterPro" id="IPR011006">
    <property type="entry name" value="CheY-like_superfamily"/>
</dbReference>
<dbReference type="Pfam" id="PF00158">
    <property type="entry name" value="Sigma54_activat"/>
    <property type="match status" value="1"/>
</dbReference>
<sequence length="466" mass="51719">MIMNRTPHLLLVDDDSALLKLLKMRLQAQDYRISTAESGQEALQLLSGDTVDLIITDLRMDHMDGMALFEQVQRRRPDLPVIIMTAHGSIPEAVSATQRGVYAFLTKPIDRDQLLDTVRAALKSSARRQDQEWRAGIIGASPAIESLLLQAQRVAESDVSLLITGASGSGKECFAKAIHKASRRANKAFVAINCGALPEQLLESELFGHNKGAFTGAITQHRGLFQAAHGGTLFLDEIGDMPQPLQVKLLRALQERTVRAVGSTESVPIDVRIISATHRNLEQAIEAQEFREDLYYRLNVVNLDLPALRERPEDIPLLARHFLSKASDRHNPKVRGISPGAIHLLAQAAWPGNVRQLENVLEQVVALSNSPIVSEGLVSQALANQERVVPSFNEARADFERRYLIKVLRITEGNVTHAARIAQRNRTDFYKLLNRHSLEASDFKPGDMSNRAESRDSARVSTRKIS</sequence>
<dbReference type="PROSITE" id="PS00688">
    <property type="entry name" value="SIGMA54_INTERACT_3"/>
    <property type="match status" value="1"/>
</dbReference>
<evidence type="ECO:0000256" key="6">
    <source>
        <dbReference type="ARBA" id="ARBA00023125"/>
    </source>
</evidence>
<dbReference type="InterPro" id="IPR001789">
    <property type="entry name" value="Sig_transdc_resp-reg_receiver"/>
</dbReference>
<dbReference type="GO" id="GO:0005524">
    <property type="term" value="F:ATP binding"/>
    <property type="evidence" value="ECO:0007669"/>
    <property type="project" value="UniProtKB-KW"/>
</dbReference>
<feature type="compositionally biased region" description="Basic and acidic residues" evidence="9">
    <location>
        <begin position="443"/>
        <end position="458"/>
    </location>
</feature>
<evidence type="ECO:0000256" key="9">
    <source>
        <dbReference type="SAM" id="MobiDB-lite"/>
    </source>
</evidence>
<dbReference type="InterPro" id="IPR009057">
    <property type="entry name" value="Homeodomain-like_sf"/>
</dbReference>
<evidence type="ECO:0000256" key="7">
    <source>
        <dbReference type="ARBA" id="ARBA00023163"/>
    </source>
</evidence>
<dbReference type="GO" id="GO:0006355">
    <property type="term" value="P:regulation of DNA-templated transcription"/>
    <property type="evidence" value="ECO:0007669"/>
    <property type="project" value="InterPro"/>
</dbReference>
<dbReference type="KEGG" id="mars:A8C75_15100"/>
<dbReference type="SUPFAM" id="SSF52540">
    <property type="entry name" value="P-loop containing nucleoside triphosphate hydrolases"/>
    <property type="match status" value="1"/>
</dbReference>
<accession>A0A1A9F0J4</accession>
<keyword evidence="1 8" id="KW-0597">Phosphoprotein</keyword>
<keyword evidence="4" id="KW-0902">Two-component regulatory system</keyword>
<dbReference type="InterPro" id="IPR025943">
    <property type="entry name" value="Sigma_54_int_dom_ATP-bd_2"/>
</dbReference>
<dbReference type="SMART" id="SM00382">
    <property type="entry name" value="AAA"/>
    <property type="match status" value="1"/>
</dbReference>
<dbReference type="EMBL" id="CP015839">
    <property type="protein sequence ID" value="ANG63675.1"/>
    <property type="molecule type" value="Genomic_DNA"/>
</dbReference>
<dbReference type="FunFam" id="3.40.50.2300:FF:000018">
    <property type="entry name" value="DNA-binding transcriptional regulator NtrC"/>
    <property type="match status" value="1"/>
</dbReference>
<dbReference type="AlphaFoldDB" id="A0A1A9F0J4"/>
<gene>
    <name evidence="12" type="ORF">A8C75_15100</name>
</gene>
<evidence type="ECO:0000256" key="2">
    <source>
        <dbReference type="ARBA" id="ARBA00022741"/>
    </source>
</evidence>
<dbReference type="InterPro" id="IPR058031">
    <property type="entry name" value="AAA_lid_NorR"/>
</dbReference>
<dbReference type="Gene3D" id="1.10.10.60">
    <property type="entry name" value="Homeodomain-like"/>
    <property type="match status" value="1"/>
</dbReference>
<evidence type="ECO:0000256" key="5">
    <source>
        <dbReference type="ARBA" id="ARBA00023015"/>
    </source>
</evidence>
<keyword evidence="3" id="KW-0067">ATP-binding</keyword>